<proteinExistence type="predicted"/>
<keyword evidence="4" id="KW-1185">Reference proteome</keyword>
<evidence type="ECO:0000256" key="2">
    <source>
        <dbReference type="ARBA" id="ARBA00022737"/>
    </source>
</evidence>
<dbReference type="Proteomes" id="UP000691718">
    <property type="component" value="Unassembled WGS sequence"/>
</dbReference>
<dbReference type="PANTHER" id="PTHR46428:SF1">
    <property type="entry name" value="KELCH DOMAIN-CONTAINING PROTEIN 10"/>
    <property type="match status" value="1"/>
</dbReference>
<dbReference type="Pfam" id="PF24681">
    <property type="entry name" value="Kelch_KLHDC2_KLHL20_DRC7"/>
    <property type="match status" value="1"/>
</dbReference>
<evidence type="ECO:0000313" key="4">
    <source>
        <dbReference type="Proteomes" id="UP000691718"/>
    </source>
</evidence>
<dbReference type="InterPro" id="IPR052125">
    <property type="entry name" value="KLHDC10"/>
</dbReference>
<protein>
    <submittedName>
        <fullName evidence="3">(apollo) hypothetical protein</fullName>
    </submittedName>
</protein>
<dbReference type="PANTHER" id="PTHR46428">
    <property type="entry name" value="KELCH DOMAIN-CONTAINING PROTEIN 10"/>
    <property type="match status" value="1"/>
</dbReference>
<accession>A0A8S3WZH1</accession>
<comment type="caution">
    <text evidence="3">The sequence shown here is derived from an EMBL/GenBank/DDBJ whole genome shotgun (WGS) entry which is preliminary data.</text>
</comment>
<gene>
    <name evidence="3" type="ORF">PAPOLLO_LOCUS11677</name>
</gene>
<dbReference type="GO" id="GO:0032874">
    <property type="term" value="P:positive regulation of stress-activated MAPK cascade"/>
    <property type="evidence" value="ECO:0007669"/>
    <property type="project" value="TreeGrafter"/>
</dbReference>
<organism evidence="3 4">
    <name type="scientific">Parnassius apollo</name>
    <name type="common">Apollo butterfly</name>
    <name type="synonym">Papilio apollo</name>
    <dbReference type="NCBI Taxonomy" id="110799"/>
    <lineage>
        <taxon>Eukaryota</taxon>
        <taxon>Metazoa</taxon>
        <taxon>Ecdysozoa</taxon>
        <taxon>Arthropoda</taxon>
        <taxon>Hexapoda</taxon>
        <taxon>Insecta</taxon>
        <taxon>Pterygota</taxon>
        <taxon>Neoptera</taxon>
        <taxon>Endopterygota</taxon>
        <taxon>Lepidoptera</taxon>
        <taxon>Glossata</taxon>
        <taxon>Ditrysia</taxon>
        <taxon>Papilionoidea</taxon>
        <taxon>Papilionidae</taxon>
        <taxon>Parnassiinae</taxon>
        <taxon>Parnassini</taxon>
        <taxon>Parnassius</taxon>
        <taxon>Parnassius</taxon>
    </lineage>
</organism>
<dbReference type="OrthoDB" id="7676067at2759"/>
<sequence length="306" mass="34454">MPEELASNAMCMNGRFLMIFGGTGAPFGNKCSNDVLAWRTCPGDAKLQILEVTGTRPPGQYGQSILCYDGYFYTIGGTNGFAYNCDIYRLNLRTMTWEPVFVGTGQEGEPFGRYRHEIARVENKIYIIGGGTGEWAFELMEIPMYDLETNTWTVLTPKADDTIKNTLAPLPRKCHSAVQIDTPNGPQVFVVGGSDGQSMFDDVWRLNISDLQWNLMRKTVLPHPLSFHSSTVTSYGCMYIFGGIEPKEEATCRNNTMYKVWICIPKLSEICWEALLTFHPNLDQVKRKTLLNIGIPIHLVDRLQPQ</sequence>
<reference evidence="3" key="1">
    <citation type="submission" date="2021-04" db="EMBL/GenBank/DDBJ databases">
        <authorList>
            <person name="Tunstrom K."/>
        </authorList>
    </citation>
    <scope>NUCLEOTIDE SEQUENCE</scope>
</reference>
<name>A0A8S3WZH1_PARAO</name>
<keyword evidence="1" id="KW-0880">Kelch repeat</keyword>
<keyword evidence="2" id="KW-0677">Repeat</keyword>
<dbReference type="EMBL" id="CAJQZP010000851">
    <property type="protein sequence ID" value="CAG4988709.1"/>
    <property type="molecule type" value="Genomic_DNA"/>
</dbReference>
<evidence type="ECO:0000256" key="1">
    <source>
        <dbReference type="ARBA" id="ARBA00022441"/>
    </source>
</evidence>
<dbReference type="AlphaFoldDB" id="A0A8S3WZH1"/>
<evidence type="ECO:0000313" key="3">
    <source>
        <dbReference type="EMBL" id="CAG4988709.1"/>
    </source>
</evidence>